<dbReference type="GO" id="GO:0006298">
    <property type="term" value="P:mismatch repair"/>
    <property type="evidence" value="ECO:0007669"/>
    <property type="project" value="InterPro"/>
</dbReference>
<dbReference type="EC" id="3.1.-.-" evidence="5"/>
<dbReference type="OrthoDB" id="9808166at2"/>
<gene>
    <name evidence="5" type="primary">mutS2_3</name>
    <name evidence="5" type="ORF">CAGA_12570</name>
</gene>
<keyword evidence="6" id="KW-1185">Reference proteome</keyword>
<dbReference type="InterPro" id="IPR027417">
    <property type="entry name" value="P-loop_NTPase"/>
</dbReference>
<keyword evidence="5" id="KW-0540">Nuclease</keyword>
<keyword evidence="5" id="KW-0378">Hydrolase</keyword>
<dbReference type="RefSeq" id="WP_135659019.1">
    <property type="nucleotide sequence ID" value="NZ_JAJUFJ010000011.1"/>
</dbReference>
<evidence type="ECO:0000313" key="5">
    <source>
        <dbReference type="EMBL" id="TGJ76714.1"/>
    </source>
</evidence>
<sequence length="506" mass="58174">MEVRLLADDFDFNMQEKPSCDWKTLSDDLELKRIISAMGNGDDLVENVCDQVLSHSLKNIEQIRYRQDILKDCISNSDTIRKLYKITCETKEQKSRLWSWLSPNQSLSINYSSSITLLKLYSEALLNIRNAAVRNSQNFHAKGWKRFIQMLQDELSDDYFTQVRALLNELKDEDNKGILISANLGNYCQGVNYVLRRKEGKHFWWHWSFSPEFNLAPRDDAGASDFGKRRDRAINESTNVLSQSAEHIGNFFLTLQQELAFYIGCLNLHDKMKELKMPLCIPELLSLRSENRKFDNLYDISLALTKNTSVIGNRVCAENKRLTIITGANQGGKSTFLRSIGQAQLMMQCGMFVGAESFQAPIRNKIFTHFKKEEDSSMKSGKLDEELSRMNQISDQLSPYSFVLFNESFAATNEREGSEICRQITKALIDNKIEVFSVTHLYTYAISFLQDGRQDVLYLTAQRSEDGTRTFQIAPGQPVQTAYGEDLYRKIFLQKNWVLPKTQGTE</sequence>
<evidence type="ECO:0000259" key="4">
    <source>
        <dbReference type="SMART" id="SM00534"/>
    </source>
</evidence>
<dbReference type="GO" id="GO:0030983">
    <property type="term" value="F:mismatched DNA binding"/>
    <property type="evidence" value="ECO:0007669"/>
    <property type="project" value="InterPro"/>
</dbReference>
<dbReference type="AlphaFoldDB" id="A0A4Z0XZ51"/>
<feature type="domain" description="DNA mismatch repair proteins mutS family" evidence="4">
    <location>
        <begin position="320"/>
        <end position="494"/>
    </location>
</feature>
<keyword evidence="1" id="KW-0547">Nucleotide-binding</keyword>
<proteinExistence type="predicted"/>
<name>A0A4Z0XZ51_9FIRM</name>
<dbReference type="SUPFAM" id="SSF52540">
    <property type="entry name" value="P-loop containing nucleoside triphosphate hydrolases"/>
    <property type="match status" value="1"/>
</dbReference>
<evidence type="ECO:0000313" key="6">
    <source>
        <dbReference type="Proteomes" id="UP000297714"/>
    </source>
</evidence>
<evidence type="ECO:0000256" key="2">
    <source>
        <dbReference type="ARBA" id="ARBA00022840"/>
    </source>
</evidence>
<keyword evidence="3" id="KW-0238">DNA-binding</keyword>
<dbReference type="GO" id="GO:0005524">
    <property type="term" value="F:ATP binding"/>
    <property type="evidence" value="ECO:0007669"/>
    <property type="project" value="UniProtKB-KW"/>
</dbReference>
<dbReference type="InterPro" id="IPR000432">
    <property type="entry name" value="DNA_mismatch_repair_MutS_C"/>
</dbReference>
<accession>A0A4Z0XZ51</accession>
<keyword evidence="5" id="KW-0255">Endonuclease</keyword>
<keyword evidence="2" id="KW-0067">ATP-binding</keyword>
<dbReference type="GO" id="GO:0004519">
    <property type="term" value="F:endonuclease activity"/>
    <property type="evidence" value="ECO:0007669"/>
    <property type="project" value="UniProtKB-KW"/>
</dbReference>
<dbReference type="GO" id="GO:0140664">
    <property type="term" value="F:ATP-dependent DNA damage sensor activity"/>
    <property type="evidence" value="ECO:0007669"/>
    <property type="project" value="InterPro"/>
</dbReference>
<dbReference type="Gene3D" id="3.40.50.300">
    <property type="entry name" value="P-loop containing nucleotide triphosphate hydrolases"/>
    <property type="match status" value="1"/>
</dbReference>
<dbReference type="SMART" id="SM00534">
    <property type="entry name" value="MUTSac"/>
    <property type="match status" value="1"/>
</dbReference>
<evidence type="ECO:0000256" key="1">
    <source>
        <dbReference type="ARBA" id="ARBA00022741"/>
    </source>
</evidence>
<protein>
    <submittedName>
        <fullName evidence="5">Endonuclease MutS2</fullName>
        <ecNumber evidence="5">3.1.-.-</ecNumber>
    </submittedName>
</protein>
<organism evidence="5 6">
    <name type="scientific">Caproiciproducens galactitolivorans</name>
    <dbReference type="NCBI Taxonomy" id="642589"/>
    <lineage>
        <taxon>Bacteria</taxon>
        <taxon>Bacillati</taxon>
        <taxon>Bacillota</taxon>
        <taxon>Clostridia</taxon>
        <taxon>Eubacteriales</taxon>
        <taxon>Acutalibacteraceae</taxon>
        <taxon>Caproiciproducens</taxon>
    </lineage>
</organism>
<evidence type="ECO:0000256" key="3">
    <source>
        <dbReference type="ARBA" id="ARBA00023125"/>
    </source>
</evidence>
<dbReference type="Proteomes" id="UP000297714">
    <property type="component" value="Unassembled WGS sequence"/>
</dbReference>
<dbReference type="GO" id="GO:0016787">
    <property type="term" value="F:hydrolase activity"/>
    <property type="evidence" value="ECO:0007669"/>
    <property type="project" value="UniProtKB-KW"/>
</dbReference>
<reference evidence="5 6" key="1">
    <citation type="submission" date="2019-04" db="EMBL/GenBank/DDBJ databases">
        <authorList>
            <person name="Poehlein A."/>
            <person name="Bengelsdorf F.R."/>
            <person name="Duerre P."/>
            <person name="Daniel R."/>
        </authorList>
    </citation>
    <scope>NUCLEOTIDE SEQUENCE [LARGE SCALE GENOMIC DNA]</scope>
    <source>
        <strain evidence="5 6">BS-1</strain>
    </source>
</reference>
<dbReference type="PANTHER" id="PTHR11361">
    <property type="entry name" value="DNA MISMATCH REPAIR PROTEIN MUTS FAMILY MEMBER"/>
    <property type="match status" value="1"/>
</dbReference>
<dbReference type="Pfam" id="PF00488">
    <property type="entry name" value="MutS_V"/>
    <property type="match status" value="1"/>
</dbReference>
<comment type="caution">
    <text evidence="5">The sequence shown here is derived from an EMBL/GenBank/DDBJ whole genome shotgun (WGS) entry which is preliminary data.</text>
</comment>
<dbReference type="PANTHER" id="PTHR11361:SF34">
    <property type="entry name" value="DNA MISMATCH REPAIR PROTEIN MSH1, MITOCHONDRIAL"/>
    <property type="match status" value="1"/>
</dbReference>
<dbReference type="InterPro" id="IPR045076">
    <property type="entry name" value="MutS"/>
</dbReference>
<dbReference type="GO" id="GO:0005829">
    <property type="term" value="C:cytosol"/>
    <property type="evidence" value="ECO:0007669"/>
    <property type="project" value="TreeGrafter"/>
</dbReference>
<dbReference type="EMBL" id="SRMQ01000004">
    <property type="protein sequence ID" value="TGJ76714.1"/>
    <property type="molecule type" value="Genomic_DNA"/>
</dbReference>